<evidence type="ECO:0000313" key="3">
    <source>
        <dbReference type="EMBL" id="MED6148568.1"/>
    </source>
</evidence>
<feature type="compositionally biased region" description="Basic and acidic residues" evidence="1">
    <location>
        <begin position="24"/>
        <end position="33"/>
    </location>
</feature>
<evidence type="ECO:0000259" key="2">
    <source>
        <dbReference type="PROSITE" id="PS51277"/>
    </source>
</evidence>
<dbReference type="Proteomes" id="UP001341840">
    <property type="component" value="Unassembled WGS sequence"/>
</dbReference>
<dbReference type="PANTHER" id="PTHR31236:SF41">
    <property type="entry name" value="BURP DOMAIN PROTEIN USPL1"/>
    <property type="match status" value="1"/>
</dbReference>
<dbReference type="EMBL" id="JASCZI010091034">
    <property type="protein sequence ID" value="MED6148568.1"/>
    <property type="molecule type" value="Genomic_DNA"/>
</dbReference>
<evidence type="ECO:0000256" key="1">
    <source>
        <dbReference type="SAM" id="MobiDB-lite"/>
    </source>
</evidence>
<feature type="region of interest" description="Disordered" evidence="1">
    <location>
        <begin position="142"/>
        <end position="176"/>
    </location>
</feature>
<feature type="compositionally biased region" description="Basic and acidic residues" evidence="1">
    <location>
        <begin position="85"/>
        <end position="108"/>
    </location>
</feature>
<evidence type="ECO:0000313" key="4">
    <source>
        <dbReference type="Proteomes" id="UP001341840"/>
    </source>
</evidence>
<feature type="compositionally biased region" description="Polar residues" evidence="1">
    <location>
        <begin position="160"/>
        <end position="169"/>
    </location>
</feature>
<name>A0ABU6TKT9_9FABA</name>
<organism evidence="3 4">
    <name type="scientific">Stylosanthes scabra</name>
    <dbReference type="NCBI Taxonomy" id="79078"/>
    <lineage>
        <taxon>Eukaryota</taxon>
        <taxon>Viridiplantae</taxon>
        <taxon>Streptophyta</taxon>
        <taxon>Embryophyta</taxon>
        <taxon>Tracheophyta</taxon>
        <taxon>Spermatophyta</taxon>
        <taxon>Magnoliopsida</taxon>
        <taxon>eudicotyledons</taxon>
        <taxon>Gunneridae</taxon>
        <taxon>Pentapetalae</taxon>
        <taxon>rosids</taxon>
        <taxon>fabids</taxon>
        <taxon>Fabales</taxon>
        <taxon>Fabaceae</taxon>
        <taxon>Papilionoideae</taxon>
        <taxon>50 kb inversion clade</taxon>
        <taxon>dalbergioids sensu lato</taxon>
        <taxon>Dalbergieae</taxon>
        <taxon>Pterocarpus clade</taxon>
        <taxon>Stylosanthes</taxon>
    </lineage>
</organism>
<feature type="compositionally biased region" description="Acidic residues" evidence="1">
    <location>
        <begin position="73"/>
        <end position="84"/>
    </location>
</feature>
<feature type="non-terminal residue" evidence="3">
    <location>
        <position position="1"/>
    </location>
</feature>
<dbReference type="Pfam" id="PF03181">
    <property type="entry name" value="BURP"/>
    <property type="match status" value="1"/>
</dbReference>
<dbReference type="InterPro" id="IPR044816">
    <property type="entry name" value="BURP"/>
</dbReference>
<keyword evidence="4" id="KW-1185">Reference proteome</keyword>
<proteinExistence type="predicted"/>
<protein>
    <recommendedName>
        <fullName evidence="2">BURP domain-containing protein</fullName>
    </recommendedName>
</protein>
<feature type="region of interest" description="Disordered" evidence="1">
    <location>
        <begin position="1"/>
        <end position="118"/>
    </location>
</feature>
<accession>A0ABU6TKT9</accession>
<dbReference type="PANTHER" id="PTHR31236">
    <property type="entry name" value="BURP DOMAIN PROTEIN USPL1-LIKE"/>
    <property type="match status" value="1"/>
</dbReference>
<gene>
    <name evidence="3" type="ORF">PIB30_054318</name>
</gene>
<sequence>VVKDGNARKIALKTETDNQLMKPLHYDLKHSPTEDLVVNNIMQVNKNSDEKESGEEEDNDDNHHKHQEKVDSDSDSDDEEEEEDDHGHDHDDDHKKKGKQESKKEHKGEHKKLIKDPELNVFFFTPKDLYVGKTMRAYFAKKNSSTCPKFLPREEAEQIPFSSSSPSQNTHHRPRP</sequence>
<feature type="domain" description="BURP" evidence="2">
    <location>
        <begin position="123"/>
        <end position="176"/>
    </location>
</feature>
<feature type="compositionally biased region" description="Basic and acidic residues" evidence="1">
    <location>
        <begin position="1"/>
        <end position="16"/>
    </location>
</feature>
<comment type="caution">
    <text evidence="3">The sequence shown here is derived from an EMBL/GenBank/DDBJ whole genome shotgun (WGS) entry which is preliminary data.</text>
</comment>
<reference evidence="3 4" key="1">
    <citation type="journal article" date="2023" name="Plants (Basel)">
        <title>Bridging the Gap: Combining Genomics and Transcriptomics Approaches to Understand Stylosanthes scabra, an Orphan Legume from the Brazilian Caatinga.</title>
        <authorList>
            <person name="Ferreira-Neto J.R.C."/>
            <person name="da Silva M.D."/>
            <person name="Binneck E."/>
            <person name="de Melo N.F."/>
            <person name="da Silva R.H."/>
            <person name="de Melo A.L.T.M."/>
            <person name="Pandolfi V."/>
            <person name="Bustamante F.O."/>
            <person name="Brasileiro-Vidal A.C."/>
            <person name="Benko-Iseppon A.M."/>
        </authorList>
    </citation>
    <scope>NUCLEOTIDE SEQUENCE [LARGE SCALE GENOMIC DNA]</scope>
    <source>
        <tissue evidence="3">Leaves</tissue>
    </source>
</reference>
<dbReference type="InterPro" id="IPR004873">
    <property type="entry name" value="BURP_dom"/>
</dbReference>
<dbReference type="PROSITE" id="PS51277">
    <property type="entry name" value="BURP"/>
    <property type="match status" value="1"/>
</dbReference>